<dbReference type="EMBL" id="CP000750">
    <property type="protein sequence ID" value="ABS02522.1"/>
    <property type="molecule type" value="Genomic_DNA"/>
</dbReference>
<gene>
    <name evidence="1" type="ordered locus">Krad_1034</name>
</gene>
<sequence length="197" mass="20033">MRVSRALVLLPVPSADLPGLEPCLEHLVAAADEASAAGIPTSLVLATSADPADLAALLAEWTPLVALLEDVDLTVDLHPATAASREELRERGARALTALADPGGTVVLTTTCDVGVGPGWIAEHVRHHRAGAAASTGPVRGTGDVHETTANLAVRADLLPAGAFSPGGPQLPGAGRRFVHALTPVVATFRVMLPASP</sequence>
<dbReference type="HOGENOM" id="CLU_1382523_0_0_11"/>
<evidence type="ECO:0000313" key="1">
    <source>
        <dbReference type="EMBL" id="ABS02522.1"/>
    </source>
</evidence>
<proteinExistence type="predicted"/>
<dbReference type="KEGG" id="kra:Krad_1034"/>
<dbReference type="STRING" id="266940.Krad_1034"/>
<dbReference type="Proteomes" id="UP000001116">
    <property type="component" value="Chromosome"/>
</dbReference>
<accession>A6W6T3</accession>
<organism evidence="1 2">
    <name type="scientific">Kineococcus radiotolerans (strain ATCC BAA-149 / DSM 14245 / SRS30216)</name>
    <dbReference type="NCBI Taxonomy" id="266940"/>
    <lineage>
        <taxon>Bacteria</taxon>
        <taxon>Bacillati</taxon>
        <taxon>Actinomycetota</taxon>
        <taxon>Actinomycetes</taxon>
        <taxon>Kineosporiales</taxon>
        <taxon>Kineosporiaceae</taxon>
        <taxon>Kineococcus</taxon>
    </lineage>
</organism>
<keyword evidence="2" id="KW-1185">Reference proteome</keyword>
<dbReference type="AlphaFoldDB" id="A6W6T3"/>
<name>A6W6T3_KINRD</name>
<evidence type="ECO:0000313" key="2">
    <source>
        <dbReference type="Proteomes" id="UP000001116"/>
    </source>
</evidence>
<protein>
    <submittedName>
        <fullName evidence="1">Uncharacterized protein</fullName>
    </submittedName>
</protein>
<dbReference type="OrthoDB" id="9850909at2"/>
<reference evidence="2" key="1">
    <citation type="journal article" date="2008" name="PLoS ONE">
        <title>Survival in nuclear waste, extreme resistance, and potential applications gleaned from the genome sequence of Kineococcus radiotolerans SRS30216.</title>
        <authorList>
            <person name="Bagwell C.E."/>
            <person name="Bhat S."/>
            <person name="Hawkins G.M."/>
            <person name="Smith B.W."/>
            <person name="Biswas T."/>
            <person name="Hoover T.R."/>
            <person name="Saunders E."/>
            <person name="Han C.S."/>
            <person name="Tsodikov O.V."/>
            <person name="Shimkets L.J."/>
        </authorList>
    </citation>
    <scope>NUCLEOTIDE SEQUENCE [LARGE SCALE GENOMIC DNA]</scope>
    <source>
        <strain evidence="2">ATCC BAA-149 / DSM 14245 / SRS30216</strain>
    </source>
</reference>
<dbReference type="RefSeq" id="WP_012084626.1">
    <property type="nucleotide sequence ID" value="NC_009664.2"/>
</dbReference>